<protein>
    <submittedName>
        <fullName evidence="2">Uncharacterized protein</fullName>
    </submittedName>
</protein>
<comment type="caution">
    <text evidence="2">The sequence shown here is derived from an EMBL/GenBank/DDBJ whole genome shotgun (WGS) entry which is preliminary data.</text>
</comment>
<name>A0A6B3SY67_9BURK</name>
<evidence type="ECO:0000313" key="2">
    <source>
        <dbReference type="EMBL" id="NEX64226.1"/>
    </source>
</evidence>
<dbReference type="Proteomes" id="UP000482155">
    <property type="component" value="Unassembled WGS sequence"/>
</dbReference>
<gene>
    <name evidence="2" type="ORF">G3574_24350</name>
</gene>
<reference evidence="2 3" key="1">
    <citation type="submission" date="2020-02" db="EMBL/GenBank/DDBJ databases">
        <authorList>
            <person name="Kim M.K."/>
        </authorList>
    </citation>
    <scope>NUCLEOTIDE SEQUENCE [LARGE SCALE GENOMIC DNA]</scope>
    <source>
        <strain evidence="2 3">17J57-3</strain>
    </source>
</reference>
<dbReference type="RefSeq" id="WP_163968134.1">
    <property type="nucleotide sequence ID" value="NZ_JAAIVB010000078.1"/>
</dbReference>
<sequence>MGLNSLPSDDRLPRAGLAGSGGPHASDVPAGRVPPAQAGAAWQTPFAPAPFPLPASAKDGFGELARPGFEGELLDRLARRGSLAALSDSALQDGLSDVLASLNGPQSAVSAELAARVRDVVQPYLQLQELLNRNRLALIAG</sequence>
<organism evidence="2 3">
    <name type="scientific">Noviherbaspirillum galbum</name>
    <dbReference type="NCBI Taxonomy" id="2709383"/>
    <lineage>
        <taxon>Bacteria</taxon>
        <taxon>Pseudomonadati</taxon>
        <taxon>Pseudomonadota</taxon>
        <taxon>Betaproteobacteria</taxon>
        <taxon>Burkholderiales</taxon>
        <taxon>Oxalobacteraceae</taxon>
        <taxon>Noviherbaspirillum</taxon>
    </lineage>
</organism>
<evidence type="ECO:0000313" key="3">
    <source>
        <dbReference type="Proteomes" id="UP000482155"/>
    </source>
</evidence>
<evidence type="ECO:0000256" key="1">
    <source>
        <dbReference type="SAM" id="MobiDB-lite"/>
    </source>
</evidence>
<dbReference type="EMBL" id="JAAIVB010000078">
    <property type="protein sequence ID" value="NEX64226.1"/>
    <property type="molecule type" value="Genomic_DNA"/>
</dbReference>
<proteinExistence type="predicted"/>
<accession>A0A6B3SY67</accession>
<dbReference type="AlphaFoldDB" id="A0A6B3SY67"/>
<keyword evidence="3" id="KW-1185">Reference proteome</keyword>
<feature type="region of interest" description="Disordered" evidence="1">
    <location>
        <begin position="1"/>
        <end position="54"/>
    </location>
</feature>